<dbReference type="OrthoDB" id="4473401at2759"/>
<dbReference type="AlphaFoldDB" id="A0A1X0QTA9"/>
<reference evidence="1" key="1">
    <citation type="journal article" date="2016" name="Proc. Natl. Acad. Sci. U.S.A.">
        <title>Lipid metabolic changes in an early divergent fungus govern the establishment of a mutualistic symbiosis with endobacteria.</title>
        <authorList>
            <person name="Lastovetsky O.A."/>
            <person name="Gaspar M.L."/>
            <person name="Mondo S.J."/>
            <person name="LaButti K.M."/>
            <person name="Sandor L."/>
            <person name="Grigoriev I.V."/>
            <person name="Henry S.A."/>
            <person name="Pawlowska T.E."/>
        </authorList>
    </citation>
    <scope>NUCLEOTIDE SEQUENCE [LARGE SCALE GENOMIC DNA]</scope>
    <source>
        <strain evidence="1">ATCC 52814</strain>
    </source>
</reference>
<proteinExistence type="predicted"/>
<dbReference type="VEuPathDB" id="FungiDB:BCV72DRAFT_233758"/>
<sequence length="57" mass="6642">MINPADAYPLLRTAQMDDGQTRSYSLYLAATRPSFYRRSFSRFLKEKMKSMLSSSVR</sequence>
<dbReference type="Proteomes" id="UP000242414">
    <property type="component" value="Unassembled WGS sequence"/>
</dbReference>
<organism evidence="1">
    <name type="scientific">Rhizopus microsporus var. microsporus</name>
    <dbReference type="NCBI Taxonomy" id="86635"/>
    <lineage>
        <taxon>Eukaryota</taxon>
        <taxon>Fungi</taxon>
        <taxon>Fungi incertae sedis</taxon>
        <taxon>Mucoromycota</taxon>
        <taxon>Mucoromycotina</taxon>
        <taxon>Mucoromycetes</taxon>
        <taxon>Mucorales</taxon>
        <taxon>Mucorineae</taxon>
        <taxon>Rhizopodaceae</taxon>
        <taxon>Rhizopus</taxon>
    </lineage>
</organism>
<protein>
    <submittedName>
        <fullName evidence="1">Uncharacterized protein</fullName>
    </submittedName>
</protein>
<dbReference type="Gene3D" id="1.20.5.420">
    <property type="entry name" value="Immunoglobulin FC, subunit C"/>
    <property type="match status" value="1"/>
</dbReference>
<dbReference type="EMBL" id="KV922023">
    <property type="protein sequence ID" value="ORE02987.1"/>
    <property type="molecule type" value="Genomic_DNA"/>
</dbReference>
<gene>
    <name evidence="1" type="ORF">BCV72DRAFT_233758</name>
</gene>
<accession>A0A1X0QTA9</accession>
<name>A0A1X0QTA9_RHIZD</name>
<evidence type="ECO:0000313" key="1">
    <source>
        <dbReference type="EMBL" id="ORE02987.1"/>
    </source>
</evidence>